<keyword evidence="9" id="KW-1185">Reference proteome</keyword>
<keyword evidence="4" id="KW-0472">Membrane</keyword>
<reference evidence="9" key="1">
    <citation type="submission" date="2017-06" db="EMBL/GenBank/DDBJ databases">
        <authorList>
            <person name="Varghese N."/>
            <person name="Submissions S."/>
        </authorList>
    </citation>
    <scope>NUCLEOTIDE SEQUENCE [LARGE SCALE GENOMIC DNA]</scope>
    <source>
        <strain evidence="9">NKM1</strain>
    </source>
</reference>
<proteinExistence type="inferred from homology"/>
<feature type="domain" description="SusD-like N-terminal" evidence="7">
    <location>
        <begin position="94"/>
        <end position="247"/>
    </location>
</feature>
<evidence type="ECO:0000256" key="5">
    <source>
        <dbReference type="ARBA" id="ARBA00023237"/>
    </source>
</evidence>
<comment type="similarity">
    <text evidence="2">Belongs to the SusD family.</text>
</comment>
<dbReference type="InterPro" id="IPR012944">
    <property type="entry name" value="SusD_RagB_dom"/>
</dbReference>
<evidence type="ECO:0000256" key="4">
    <source>
        <dbReference type="ARBA" id="ARBA00023136"/>
    </source>
</evidence>
<name>A0A239H9X2_9BACT</name>
<evidence type="ECO:0000313" key="8">
    <source>
        <dbReference type="EMBL" id="SNS78157.1"/>
    </source>
</evidence>
<dbReference type="Pfam" id="PF07980">
    <property type="entry name" value="SusD_RagB"/>
    <property type="match status" value="1"/>
</dbReference>
<dbReference type="AlphaFoldDB" id="A0A239H9X2"/>
<organism evidence="8 9">
    <name type="scientific">Pontibacter ummariensis</name>
    <dbReference type="NCBI Taxonomy" id="1610492"/>
    <lineage>
        <taxon>Bacteria</taxon>
        <taxon>Pseudomonadati</taxon>
        <taxon>Bacteroidota</taxon>
        <taxon>Cytophagia</taxon>
        <taxon>Cytophagales</taxon>
        <taxon>Hymenobacteraceae</taxon>
        <taxon>Pontibacter</taxon>
    </lineage>
</organism>
<dbReference type="GO" id="GO:0009279">
    <property type="term" value="C:cell outer membrane"/>
    <property type="evidence" value="ECO:0007669"/>
    <property type="project" value="UniProtKB-SubCell"/>
</dbReference>
<evidence type="ECO:0000256" key="1">
    <source>
        <dbReference type="ARBA" id="ARBA00004442"/>
    </source>
</evidence>
<comment type="subcellular location">
    <subcellularLocation>
        <location evidence="1">Cell outer membrane</location>
    </subcellularLocation>
</comment>
<evidence type="ECO:0000313" key="9">
    <source>
        <dbReference type="Proteomes" id="UP000198432"/>
    </source>
</evidence>
<dbReference type="OrthoDB" id="1100079at2"/>
<gene>
    <name evidence="8" type="ORF">SAMN06296052_11349</name>
</gene>
<dbReference type="Gene3D" id="1.25.40.390">
    <property type="match status" value="1"/>
</dbReference>
<accession>A0A239H9X2</accession>
<protein>
    <submittedName>
        <fullName evidence="8">SusD family protein</fullName>
    </submittedName>
</protein>
<keyword evidence="5" id="KW-0998">Cell outer membrane</keyword>
<sequence>MVDFFKRMKIKNIKFAAAILGATLSLTACEKDYLEAVPSNAVSYDQAYSTKSGIEAAMTGIIRLMRQAPVNQGGVSHDSYGVPSLMMTFDVMGQDVMANNSWFIYQYELDNKLATYRGTRIIWGHSYNLITNANNIIANAKNLPDASSVEKDGFEAEAKVVRAFAYFNLARVYQHTYLKDKNALAVPLMLDPATPQTEGKERATLEQVYTQILADLTDAEQKLGTSRPSKSRINKNVAQGLLARVYLEMGQWNKAAEFAAKARQGYPLMSATTYKAGFNNYSNGEWIWGLPQSADQNNAYASFYSFIDGRYTVNATGSRTYTRRGYNNLRANDQFVALFDEADARREFQEDAKAFTTNNEGVKVWNSDRYTITKFKDLVDLGGHIVLMRSAEMLLIEAEAKAQLGDFLGAQELLLELRRSRYTDPALVLPSLNVGGALLEEIYVERRKELYGEGFALFDIKRLQKPLVREGNHTAKVGTTPANSDLFIHQIPQAEMDANPKMVQNP</sequence>
<evidence type="ECO:0000259" key="6">
    <source>
        <dbReference type="Pfam" id="PF07980"/>
    </source>
</evidence>
<evidence type="ECO:0000259" key="7">
    <source>
        <dbReference type="Pfam" id="PF14322"/>
    </source>
</evidence>
<dbReference type="PROSITE" id="PS51257">
    <property type="entry name" value="PROKAR_LIPOPROTEIN"/>
    <property type="match status" value="1"/>
</dbReference>
<feature type="domain" description="RagB/SusD" evidence="6">
    <location>
        <begin position="385"/>
        <end position="506"/>
    </location>
</feature>
<dbReference type="InterPro" id="IPR011990">
    <property type="entry name" value="TPR-like_helical_dom_sf"/>
</dbReference>
<dbReference type="Proteomes" id="UP000198432">
    <property type="component" value="Unassembled WGS sequence"/>
</dbReference>
<dbReference type="CDD" id="cd08977">
    <property type="entry name" value="SusD"/>
    <property type="match status" value="1"/>
</dbReference>
<evidence type="ECO:0000256" key="3">
    <source>
        <dbReference type="ARBA" id="ARBA00022729"/>
    </source>
</evidence>
<evidence type="ECO:0000256" key="2">
    <source>
        <dbReference type="ARBA" id="ARBA00006275"/>
    </source>
</evidence>
<dbReference type="SUPFAM" id="SSF48452">
    <property type="entry name" value="TPR-like"/>
    <property type="match status" value="1"/>
</dbReference>
<keyword evidence="3" id="KW-0732">Signal</keyword>
<dbReference type="Pfam" id="PF14322">
    <property type="entry name" value="SusD-like_3"/>
    <property type="match status" value="1"/>
</dbReference>
<dbReference type="EMBL" id="FZOQ01000013">
    <property type="protein sequence ID" value="SNS78157.1"/>
    <property type="molecule type" value="Genomic_DNA"/>
</dbReference>
<dbReference type="InterPro" id="IPR033985">
    <property type="entry name" value="SusD-like_N"/>
</dbReference>